<keyword evidence="1" id="KW-0472">Membrane</keyword>
<evidence type="ECO:0000313" key="2">
    <source>
        <dbReference type="EMBL" id="SFT84944.1"/>
    </source>
</evidence>
<protein>
    <submittedName>
        <fullName evidence="2">Uncharacterized protein</fullName>
    </submittedName>
</protein>
<dbReference type="AlphaFoldDB" id="A0A1I7BCS6"/>
<dbReference type="EMBL" id="FPAO01000017">
    <property type="protein sequence ID" value="SFT84944.1"/>
    <property type="molecule type" value="Genomic_DNA"/>
</dbReference>
<keyword evidence="1" id="KW-0812">Transmembrane</keyword>
<gene>
    <name evidence="2" type="ORF">SAMN02910340_02709</name>
</gene>
<evidence type="ECO:0000256" key="1">
    <source>
        <dbReference type="SAM" id="Phobius"/>
    </source>
</evidence>
<keyword evidence="3" id="KW-1185">Reference proteome</keyword>
<accession>A0A1I7BCS6</accession>
<feature type="transmembrane region" description="Helical" evidence="1">
    <location>
        <begin position="20"/>
        <end position="40"/>
    </location>
</feature>
<organism evidence="2 3">
    <name type="scientific">Methanosarcina thermophila</name>
    <dbReference type="NCBI Taxonomy" id="2210"/>
    <lineage>
        <taxon>Archaea</taxon>
        <taxon>Methanobacteriati</taxon>
        <taxon>Methanobacteriota</taxon>
        <taxon>Stenosarchaea group</taxon>
        <taxon>Methanomicrobia</taxon>
        <taxon>Methanosarcinales</taxon>
        <taxon>Methanosarcinaceae</taxon>
        <taxon>Methanosarcina</taxon>
    </lineage>
</organism>
<sequence length="80" mass="9529">MKRYRKKTKKLIKIGIMPQFFLVLRFIFRYAFLFIIGLLFRTTYTAAPHFNPPGTHADLTDPLYIVRNHIVDQILSKLFN</sequence>
<proteinExistence type="predicted"/>
<name>A0A1I7BCS6_METTE</name>
<evidence type="ECO:0000313" key="3">
    <source>
        <dbReference type="Proteomes" id="UP000323733"/>
    </source>
</evidence>
<reference evidence="2 3" key="1">
    <citation type="submission" date="2016-10" db="EMBL/GenBank/DDBJ databases">
        <authorList>
            <person name="Varghese N."/>
            <person name="Submissions S."/>
        </authorList>
    </citation>
    <scope>NUCLEOTIDE SEQUENCE [LARGE SCALE GENOMIC DNA]</scope>
    <source>
        <strain evidence="2 3">DSM 11855</strain>
    </source>
</reference>
<keyword evidence="1" id="KW-1133">Transmembrane helix</keyword>
<dbReference type="Proteomes" id="UP000323733">
    <property type="component" value="Unassembled WGS sequence"/>
</dbReference>